<dbReference type="EMBL" id="LR900085">
    <property type="protein sequence ID" value="CAD7244132.1"/>
    <property type="molecule type" value="Genomic_DNA"/>
</dbReference>
<evidence type="ECO:0000313" key="1">
    <source>
        <dbReference type="EMBL" id="CAD7244132.1"/>
    </source>
</evidence>
<accession>A0A7R8X760</accession>
<protein>
    <submittedName>
        <fullName evidence="1">Uncharacterized protein</fullName>
    </submittedName>
</protein>
<dbReference type="EMBL" id="CAJPEV010000568">
    <property type="protein sequence ID" value="CAG0886534.1"/>
    <property type="molecule type" value="Genomic_DNA"/>
</dbReference>
<name>A0A7R8X760_9CRUS</name>
<proteinExistence type="predicted"/>
<dbReference type="Proteomes" id="UP000677054">
    <property type="component" value="Unassembled WGS sequence"/>
</dbReference>
<gene>
    <name evidence="1" type="ORF">DSTB1V02_LOCUS4034</name>
</gene>
<keyword evidence="2" id="KW-1185">Reference proteome</keyword>
<dbReference type="OrthoDB" id="7700477at2759"/>
<feature type="non-terminal residue" evidence="1">
    <location>
        <position position="487"/>
    </location>
</feature>
<dbReference type="PANTHER" id="PTHR34485">
    <property type="entry name" value="PROLINE-RICH, LACRIMAL 1"/>
    <property type="match status" value="1"/>
</dbReference>
<sequence length="487" mass="56404">MEEKERRRKHAKNLEVAVFIQNVKQDLHRQVPSVGESSNSNGEIEVAVVSSTWMNPNEMEVAWPPCKTDRNLNGSLTLHHLPADDCQWCASHCILYATTSLAQAWKEAKLAEDISGVETGDEMKEKERRRKHAKNLEVALFIQKIKQDLHRQVPSVGESSTFQELIMRKLKEINQQIGKRILRFFWRNFENLTLHRVRSKHVWIKDGELWTCRFHSQEVCGCGKCKEDDDLSHCRRHIPYTSSMTLTCPLHLALYQIECLRHGDECDQYIHPELSKGHSYLPEAAHNGMLRNVQKMLEVRNSILESQNMEGKKKYRVMMKWAQVEENEEWKQWVKQQSFKHDYGQVEDDDEFPEEQHLEATVWLTIAVAKRAGAIVALATPPVTAGPKQAVSYLHGIGGKDGKETIIHMVKALIRKEVAQEYYFLGKKGKKCFKEIMICKSITGTQAGTIFGWFLMRLHPRSTLTFLFFHIKLYNLTRLQLQSRTPN</sequence>
<dbReference type="AlphaFoldDB" id="A0A7R8X760"/>
<organism evidence="1">
    <name type="scientific">Darwinula stevensoni</name>
    <dbReference type="NCBI Taxonomy" id="69355"/>
    <lineage>
        <taxon>Eukaryota</taxon>
        <taxon>Metazoa</taxon>
        <taxon>Ecdysozoa</taxon>
        <taxon>Arthropoda</taxon>
        <taxon>Crustacea</taxon>
        <taxon>Oligostraca</taxon>
        <taxon>Ostracoda</taxon>
        <taxon>Podocopa</taxon>
        <taxon>Podocopida</taxon>
        <taxon>Darwinulocopina</taxon>
        <taxon>Darwinuloidea</taxon>
        <taxon>Darwinulidae</taxon>
        <taxon>Darwinula</taxon>
    </lineage>
</organism>
<reference evidence="1" key="1">
    <citation type="submission" date="2020-11" db="EMBL/GenBank/DDBJ databases">
        <authorList>
            <person name="Tran Van P."/>
        </authorList>
    </citation>
    <scope>NUCLEOTIDE SEQUENCE</scope>
</reference>
<dbReference type="PANTHER" id="PTHR34485:SF2">
    <property type="entry name" value="PROLINE RICH, LACRIMAL 1"/>
    <property type="match status" value="1"/>
</dbReference>
<evidence type="ECO:0000313" key="2">
    <source>
        <dbReference type="Proteomes" id="UP000677054"/>
    </source>
</evidence>